<sequence>MKSPRLRIVHETNPGKYFPALFLLADRGDVVLTGAHRYSVFKEWLRAWRRDRTPFAARTRNAAADMRLRMDMSRISGEVIVLGFAPWDPRLLIYRGLARRNRILYHTSWHDWGLDATPRQPRPAAFKRWLRDRWVAFMAHPNVQTIAVTPVVADAVTEGTGQQALVIPHAVPSVFFETGAARAPRETGPLKLLYVGEVSEKKGLRILLDMMQTFTAQQQPISLTIIGNGAMAGAAEAASAAAGARVDFRGPVHDRAALAAIMADHDVLMLLSQRTPTWEELFGIVIVEALAAGLAVVASDHVGPRGILPGGDGLFAEDAHAEVAAALRGMATDRTALAGLYARQAKACEPYHIDKVCESWRSAILRAAETDVPGGR</sequence>
<dbReference type="RefSeq" id="WP_119400594.1">
    <property type="nucleotide sequence ID" value="NZ_QWJJ01000021.1"/>
</dbReference>
<protein>
    <submittedName>
        <fullName evidence="1">Glycosyltransferase family 1 protein</fullName>
    </submittedName>
</protein>
<dbReference type="PANTHER" id="PTHR45947:SF3">
    <property type="entry name" value="SULFOQUINOVOSYL TRANSFERASE SQD2"/>
    <property type="match status" value="1"/>
</dbReference>
<dbReference type="GO" id="GO:0016757">
    <property type="term" value="F:glycosyltransferase activity"/>
    <property type="evidence" value="ECO:0007669"/>
    <property type="project" value="TreeGrafter"/>
</dbReference>
<reference evidence="1 2" key="1">
    <citation type="submission" date="2018-08" db="EMBL/GenBank/DDBJ databases">
        <title>Pseudooceanicola sediminis CY03 in the family Rhodobacteracea.</title>
        <authorList>
            <person name="Zhang Y.-J."/>
        </authorList>
    </citation>
    <scope>NUCLEOTIDE SEQUENCE [LARGE SCALE GENOMIC DNA]</scope>
    <source>
        <strain evidence="1 2">CY03</strain>
    </source>
</reference>
<dbReference type="Pfam" id="PF13692">
    <property type="entry name" value="Glyco_trans_1_4"/>
    <property type="match status" value="1"/>
</dbReference>
<dbReference type="EMBL" id="QWJJ01000021">
    <property type="protein sequence ID" value="RII37137.1"/>
    <property type="molecule type" value="Genomic_DNA"/>
</dbReference>
<evidence type="ECO:0000313" key="2">
    <source>
        <dbReference type="Proteomes" id="UP000265848"/>
    </source>
</evidence>
<dbReference type="OrthoDB" id="9777346at2"/>
<comment type="caution">
    <text evidence="1">The sequence shown here is derived from an EMBL/GenBank/DDBJ whole genome shotgun (WGS) entry which is preliminary data.</text>
</comment>
<keyword evidence="1" id="KW-0808">Transferase</keyword>
<dbReference type="Proteomes" id="UP000265848">
    <property type="component" value="Unassembled WGS sequence"/>
</dbReference>
<proteinExistence type="predicted"/>
<name>A0A399IXI2_9RHOB</name>
<dbReference type="AlphaFoldDB" id="A0A399IXI2"/>
<keyword evidence="2" id="KW-1185">Reference proteome</keyword>
<dbReference type="SUPFAM" id="SSF53756">
    <property type="entry name" value="UDP-Glycosyltransferase/glycogen phosphorylase"/>
    <property type="match status" value="1"/>
</dbReference>
<dbReference type="Gene3D" id="3.40.50.2000">
    <property type="entry name" value="Glycogen Phosphorylase B"/>
    <property type="match status" value="2"/>
</dbReference>
<dbReference type="PANTHER" id="PTHR45947">
    <property type="entry name" value="SULFOQUINOVOSYL TRANSFERASE SQD2"/>
    <property type="match status" value="1"/>
</dbReference>
<accession>A0A399IXI2</accession>
<evidence type="ECO:0000313" key="1">
    <source>
        <dbReference type="EMBL" id="RII37137.1"/>
    </source>
</evidence>
<organism evidence="1 2">
    <name type="scientific">Pseudooceanicola sediminis</name>
    <dbReference type="NCBI Taxonomy" id="2211117"/>
    <lineage>
        <taxon>Bacteria</taxon>
        <taxon>Pseudomonadati</taxon>
        <taxon>Pseudomonadota</taxon>
        <taxon>Alphaproteobacteria</taxon>
        <taxon>Rhodobacterales</taxon>
        <taxon>Paracoccaceae</taxon>
        <taxon>Pseudooceanicola</taxon>
    </lineage>
</organism>
<dbReference type="InterPro" id="IPR050194">
    <property type="entry name" value="Glycosyltransferase_grp1"/>
</dbReference>
<gene>
    <name evidence="1" type="ORF">DL237_18820</name>
</gene>